<accession>A0ABQ3E9I0</accession>
<dbReference type="InterPro" id="IPR001647">
    <property type="entry name" value="HTH_TetR"/>
</dbReference>
<dbReference type="RefSeq" id="WP_138895238.1">
    <property type="nucleotide sequence ID" value="NZ_BMVO01000030.1"/>
</dbReference>
<dbReference type="SUPFAM" id="SSF46689">
    <property type="entry name" value="Homeodomain-like"/>
    <property type="match status" value="1"/>
</dbReference>
<evidence type="ECO:0000313" key="7">
    <source>
        <dbReference type="Proteomes" id="UP000599437"/>
    </source>
</evidence>
<dbReference type="SUPFAM" id="SSF48498">
    <property type="entry name" value="Tetracyclin repressor-like, C-terminal domain"/>
    <property type="match status" value="1"/>
</dbReference>
<dbReference type="Gene3D" id="1.10.357.10">
    <property type="entry name" value="Tetracycline Repressor, domain 2"/>
    <property type="match status" value="1"/>
</dbReference>
<dbReference type="InterPro" id="IPR036271">
    <property type="entry name" value="Tet_transcr_reg_TetR-rel_C_sf"/>
</dbReference>
<keyword evidence="3" id="KW-0804">Transcription</keyword>
<protein>
    <submittedName>
        <fullName evidence="6">TetR family transcriptional regulator</fullName>
    </submittedName>
</protein>
<feature type="DNA-binding region" description="H-T-H motif" evidence="4">
    <location>
        <begin position="33"/>
        <end position="52"/>
    </location>
</feature>
<organism evidence="6 7">
    <name type="scientific">Streptomyces chryseus</name>
    <dbReference type="NCBI Taxonomy" id="68186"/>
    <lineage>
        <taxon>Bacteria</taxon>
        <taxon>Bacillati</taxon>
        <taxon>Actinomycetota</taxon>
        <taxon>Actinomycetes</taxon>
        <taxon>Kitasatosporales</taxon>
        <taxon>Streptomycetaceae</taxon>
        <taxon>Streptomyces</taxon>
    </lineage>
</organism>
<reference evidence="7" key="1">
    <citation type="journal article" date="2019" name="Int. J. Syst. Evol. Microbiol.">
        <title>The Global Catalogue of Microorganisms (GCM) 10K type strain sequencing project: providing services to taxonomists for standard genome sequencing and annotation.</title>
        <authorList>
            <consortium name="The Broad Institute Genomics Platform"/>
            <consortium name="The Broad Institute Genome Sequencing Center for Infectious Disease"/>
            <person name="Wu L."/>
            <person name="Ma J."/>
        </authorList>
    </citation>
    <scope>NUCLEOTIDE SEQUENCE [LARGE SCALE GENOMIC DNA]</scope>
    <source>
        <strain evidence="7">JCM 4737</strain>
    </source>
</reference>
<dbReference type="PANTHER" id="PTHR30055">
    <property type="entry name" value="HTH-TYPE TRANSCRIPTIONAL REGULATOR RUTR"/>
    <property type="match status" value="1"/>
</dbReference>
<evidence type="ECO:0000256" key="3">
    <source>
        <dbReference type="ARBA" id="ARBA00023163"/>
    </source>
</evidence>
<dbReference type="PROSITE" id="PS50977">
    <property type="entry name" value="HTH_TETR_2"/>
    <property type="match status" value="1"/>
</dbReference>
<dbReference type="PRINTS" id="PR00455">
    <property type="entry name" value="HTHTETR"/>
</dbReference>
<dbReference type="PANTHER" id="PTHR30055:SF148">
    <property type="entry name" value="TETR-FAMILY TRANSCRIPTIONAL REGULATOR"/>
    <property type="match status" value="1"/>
</dbReference>
<evidence type="ECO:0000256" key="2">
    <source>
        <dbReference type="ARBA" id="ARBA00023125"/>
    </source>
</evidence>
<feature type="domain" description="HTH tetR-type" evidence="5">
    <location>
        <begin position="10"/>
        <end position="70"/>
    </location>
</feature>
<dbReference type="Proteomes" id="UP000599437">
    <property type="component" value="Unassembled WGS sequence"/>
</dbReference>
<dbReference type="Gene3D" id="1.10.10.60">
    <property type="entry name" value="Homeodomain-like"/>
    <property type="match status" value="1"/>
</dbReference>
<sequence>MSPEQSRRSEKARQAIIEAAFAICAELGFTATTIEAVAARAGVGKATIYRWWPSKAAILLEGVEARRDAAVGYPDTGDVMADLATQAANVMQLFDSEFGTIWRGLVAAAQTEDVAAEGVRRILRDSIDECVARLAKARDEGQIRRDLDLELVVALVHGPIHQTWLLGTRPVHPAFVRAVLQALKPSLQTPPACHEAGT</sequence>
<evidence type="ECO:0000256" key="1">
    <source>
        <dbReference type="ARBA" id="ARBA00023015"/>
    </source>
</evidence>
<dbReference type="InterPro" id="IPR011075">
    <property type="entry name" value="TetR_C"/>
</dbReference>
<dbReference type="Pfam" id="PF16859">
    <property type="entry name" value="TetR_C_11"/>
    <property type="match status" value="1"/>
</dbReference>
<keyword evidence="1" id="KW-0805">Transcription regulation</keyword>
<proteinExistence type="predicted"/>
<comment type="caution">
    <text evidence="6">The sequence shown here is derived from an EMBL/GenBank/DDBJ whole genome shotgun (WGS) entry which is preliminary data.</text>
</comment>
<gene>
    <name evidence="6" type="ORF">GCM10010346_58870</name>
</gene>
<dbReference type="EMBL" id="BMVO01000030">
    <property type="protein sequence ID" value="GHB27627.1"/>
    <property type="molecule type" value="Genomic_DNA"/>
</dbReference>
<dbReference type="InterPro" id="IPR050109">
    <property type="entry name" value="HTH-type_TetR-like_transc_reg"/>
</dbReference>
<dbReference type="Pfam" id="PF00440">
    <property type="entry name" value="TetR_N"/>
    <property type="match status" value="1"/>
</dbReference>
<keyword evidence="7" id="KW-1185">Reference proteome</keyword>
<evidence type="ECO:0000259" key="5">
    <source>
        <dbReference type="PROSITE" id="PS50977"/>
    </source>
</evidence>
<name>A0ABQ3E9I0_9ACTN</name>
<dbReference type="InterPro" id="IPR009057">
    <property type="entry name" value="Homeodomain-like_sf"/>
</dbReference>
<keyword evidence="2 4" id="KW-0238">DNA-binding</keyword>
<evidence type="ECO:0000313" key="6">
    <source>
        <dbReference type="EMBL" id="GHB27627.1"/>
    </source>
</evidence>
<evidence type="ECO:0000256" key="4">
    <source>
        <dbReference type="PROSITE-ProRule" id="PRU00335"/>
    </source>
</evidence>